<keyword evidence="3" id="KW-0808">Transferase</keyword>
<dbReference type="CDD" id="cd02440">
    <property type="entry name" value="AdoMet_MTases"/>
    <property type="match status" value="1"/>
</dbReference>
<dbReference type="RefSeq" id="WP_003609141.1">
    <property type="nucleotide sequence ID" value="NZ_ALXH01000005.1"/>
</dbReference>
<proteinExistence type="predicted"/>
<protein>
    <submittedName>
        <fullName evidence="3">Class I SAM-dependent methyltransferase</fullName>
    </submittedName>
</protein>
<sequence>MFETIENAVKHLQAAQKEIADALDMAAIEALVVMIEVMLNQEDEEWATLSEEQRTAIVAMIDDAAFDGMTVELKRQVLQLLLVATMREDGLQANYQVTPDAIGMWVGFLAEQFTAQNATANLLDLTVGTGNLLATVQQVLAQQGNTLTINGVENDDTMLTVASGMAALLGFDWQLTLADAVASELPTDQDIVVADLPVGYYPAEVPSHFVTTAEDGLTYVHHLLIEQAVNALRPGGLAAIIVPANLFETEQAQSLLKYLQSENVYFQALLQFPDKLFANKAAAKAILVLQRAGGDAIQATPVMLAKTPELTNVAENKDFVTEMTAWMTANHMLHA</sequence>
<dbReference type="GO" id="GO:0008170">
    <property type="term" value="F:N-methyltransferase activity"/>
    <property type="evidence" value="ECO:0007669"/>
    <property type="project" value="InterPro"/>
</dbReference>
<evidence type="ECO:0000313" key="4">
    <source>
        <dbReference type="Proteomes" id="UP000728106"/>
    </source>
</evidence>
<accession>A0A4Z0RNI5</accession>
<dbReference type="PANTHER" id="PTHR41313:SF1">
    <property type="entry name" value="DNA METHYLASE ADENINE-SPECIFIC DOMAIN-CONTAINING PROTEIN"/>
    <property type="match status" value="1"/>
</dbReference>
<dbReference type="SUPFAM" id="SSF53335">
    <property type="entry name" value="S-adenosyl-L-methionine-dependent methyltransferases"/>
    <property type="match status" value="1"/>
</dbReference>
<reference evidence="3 4" key="2">
    <citation type="journal article" date="2021" name="Int. J. Food Microbiol.">
        <title>Safety demonstration of a microbial species for use in the food chain: Weissella confusa.</title>
        <authorList>
            <person name="Bourdichon F."/>
            <person name="Patrone V."/>
            <person name="Fontana A."/>
            <person name="Milani G."/>
            <person name="Morelli L."/>
        </authorList>
    </citation>
    <scope>NUCLEOTIDE SEQUENCE [LARGE SCALE GENOMIC DNA]</scope>
    <source>
        <strain evidence="2">CCUG 30943</strain>
        <strain evidence="3 4">CCUG 43002</strain>
    </source>
</reference>
<dbReference type="Gene3D" id="3.40.50.150">
    <property type="entry name" value="Vaccinia Virus protein VP39"/>
    <property type="match status" value="1"/>
</dbReference>
<organism evidence="3 4">
    <name type="scientific">Weissella confusa</name>
    <name type="common">Lactobacillus confusus</name>
    <dbReference type="NCBI Taxonomy" id="1583"/>
    <lineage>
        <taxon>Bacteria</taxon>
        <taxon>Bacillati</taxon>
        <taxon>Bacillota</taxon>
        <taxon>Bacilli</taxon>
        <taxon>Lactobacillales</taxon>
        <taxon>Lactobacillaceae</taxon>
        <taxon>Weissella</taxon>
    </lineage>
</organism>
<dbReference type="GeneID" id="57978509"/>
<gene>
    <name evidence="3" type="ORF">HAU20_01020</name>
    <name evidence="2" type="ORF">HAU43_00455</name>
</gene>
<dbReference type="Proteomes" id="UP000808038">
    <property type="component" value="Unassembled WGS sequence"/>
</dbReference>
<dbReference type="InterPro" id="IPR029063">
    <property type="entry name" value="SAM-dependent_MTases_sf"/>
</dbReference>
<evidence type="ECO:0000259" key="1">
    <source>
        <dbReference type="Pfam" id="PF02384"/>
    </source>
</evidence>
<keyword evidence="3" id="KW-0489">Methyltransferase</keyword>
<dbReference type="PANTHER" id="PTHR41313">
    <property type="entry name" value="ADENINE-SPECIFIC METHYLTRANSFERASE"/>
    <property type="match status" value="1"/>
</dbReference>
<dbReference type="Pfam" id="PF02384">
    <property type="entry name" value="N6_Mtase"/>
    <property type="match status" value="1"/>
</dbReference>
<dbReference type="Proteomes" id="UP000728106">
    <property type="component" value="Unassembled WGS sequence"/>
</dbReference>
<dbReference type="GO" id="GO:0003677">
    <property type="term" value="F:DNA binding"/>
    <property type="evidence" value="ECO:0007669"/>
    <property type="project" value="InterPro"/>
</dbReference>
<dbReference type="EMBL" id="JAAOCP010000001">
    <property type="protein sequence ID" value="MBJ7638003.1"/>
    <property type="molecule type" value="Genomic_DNA"/>
</dbReference>
<dbReference type="Gene3D" id="1.10.150.470">
    <property type="match status" value="1"/>
</dbReference>
<dbReference type="InterPro" id="IPR003356">
    <property type="entry name" value="DNA_methylase_A-5"/>
</dbReference>
<dbReference type="AlphaFoldDB" id="A0A4Z0RNI5"/>
<keyword evidence="4" id="KW-1185">Reference proteome</keyword>
<reference evidence="3" key="1">
    <citation type="submission" date="2020-02" db="EMBL/GenBank/DDBJ databases">
        <authorList>
            <person name="Fontana A."/>
            <person name="Patrone V."/>
            <person name="Morelli L."/>
        </authorList>
    </citation>
    <scope>NUCLEOTIDE SEQUENCE</scope>
    <source>
        <strain evidence="2">CCUG 30943</strain>
        <strain evidence="3">CCUG 43002</strain>
    </source>
</reference>
<evidence type="ECO:0000313" key="3">
    <source>
        <dbReference type="EMBL" id="MBJ7638003.1"/>
    </source>
</evidence>
<feature type="domain" description="DNA methylase adenine-specific" evidence="1">
    <location>
        <begin position="115"/>
        <end position="314"/>
    </location>
</feature>
<evidence type="ECO:0000313" key="2">
    <source>
        <dbReference type="EMBL" id="MBJ7631586.1"/>
    </source>
</evidence>
<dbReference type="GO" id="GO:0032259">
    <property type="term" value="P:methylation"/>
    <property type="evidence" value="ECO:0007669"/>
    <property type="project" value="UniProtKB-KW"/>
</dbReference>
<name>A0A4Z0RNI5_WEICO</name>
<comment type="caution">
    <text evidence="3">The sequence shown here is derived from an EMBL/GenBank/DDBJ whole genome shotgun (WGS) entry which is preliminary data.</text>
</comment>
<dbReference type="EMBL" id="JAAOCX010000001">
    <property type="protein sequence ID" value="MBJ7631586.1"/>
    <property type="molecule type" value="Genomic_DNA"/>
</dbReference>
<dbReference type="InterPro" id="IPR052933">
    <property type="entry name" value="DNA_Protect_Modify"/>
</dbReference>